<gene>
    <name evidence="3" type="ORF">OM076_35540</name>
</gene>
<keyword evidence="4" id="KW-1185">Reference proteome</keyword>
<feature type="chain" id="PRO_5040924852" evidence="1">
    <location>
        <begin position="32"/>
        <end position="166"/>
    </location>
</feature>
<dbReference type="Proteomes" id="UP001149140">
    <property type="component" value="Unassembled WGS sequence"/>
</dbReference>
<proteinExistence type="predicted"/>
<sequence length="166" mass="17704">MTRAVHGLRRLAALPMATAALAAPAPSSAQAADRAAAVIREINAQRAANGLGPVRRERSLAALARAHSAHMVARRHFSHGDFEARIRHSSWARRHTAWSAAETLAWGTGRRGTPAGIVAAWMQSPPHRQIVLDPRFRVVGVGQVRGVPVSGAHGPHGRTYTADFGS</sequence>
<dbReference type="SUPFAM" id="SSF55797">
    <property type="entry name" value="PR-1-like"/>
    <property type="match status" value="1"/>
</dbReference>
<evidence type="ECO:0000259" key="2">
    <source>
        <dbReference type="Pfam" id="PF00188"/>
    </source>
</evidence>
<dbReference type="RefSeq" id="WP_270044896.1">
    <property type="nucleotide sequence ID" value="NZ_JAPDOD010000050.1"/>
</dbReference>
<organism evidence="3 4">
    <name type="scientific">Solirubrobacter ginsenosidimutans</name>
    <dbReference type="NCBI Taxonomy" id="490573"/>
    <lineage>
        <taxon>Bacteria</taxon>
        <taxon>Bacillati</taxon>
        <taxon>Actinomycetota</taxon>
        <taxon>Thermoleophilia</taxon>
        <taxon>Solirubrobacterales</taxon>
        <taxon>Solirubrobacteraceae</taxon>
        <taxon>Solirubrobacter</taxon>
    </lineage>
</organism>
<name>A0A9X3N258_9ACTN</name>
<comment type="caution">
    <text evidence="3">The sequence shown here is derived from an EMBL/GenBank/DDBJ whole genome shotgun (WGS) entry which is preliminary data.</text>
</comment>
<dbReference type="AlphaFoldDB" id="A0A9X3N258"/>
<reference evidence="3" key="1">
    <citation type="submission" date="2022-10" db="EMBL/GenBank/DDBJ databases">
        <title>The WGS of Solirubrobacter ginsenosidimutans DSM 21036.</title>
        <authorList>
            <person name="Jiang Z."/>
        </authorList>
    </citation>
    <scope>NUCLEOTIDE SEQUENCE</scope>
    <source>
        <strain evidence="3">DSM 21036</strain>
    </source>
</reference>
<dbReference type="CDD" id="cd05379">
    <property type="entry name" value="CAP_bacterial"/>
    <property type="match status" value="1"/>
</dbReference>
<dbReference type="Pfam" id="PF00188">
    <property type="entry name" value="CAP"/>
    <property type="match status" value="1"/>
</dbReference>
<dbReference type="Gene3D" id="3.40.33.10">
    <property type="entry name" value="CAP"/>
    <property type="match status" value="1"/>
</dbReference>
<evidence type="ECO:0000313" key="3">
    <source>
        <dbReference type="EMBL" id="MDA0165635.1"/>
    </source>
</evidence>
<dbReference type="InterPro" id="IPR035940">
    <property type="entry name" value="CAP_sf"/>
</dbReference>
<evidence type="ECO:0000256" key="1">
    <source>
        <dbReference type="SAM" id="SignalP"/>
    </source>
</evidence>
<protein>
    <submittedName>
        <fullName evidence="3">CAP domain-containing protein</fullName>
    </submittedName>
</protein>
<feature type="domain" description="SCP" evidence="2">
    <location>
        <begin position="40"/>
        <end position="144"/>
    </location>
</feature>
<evidence type="ECO:0000313" key="4">
    <source>
        <dbReference type="Proteomes" id="UP001149140"/>
    </source>
</evidence>
<dbReference type="EMBL" id="JAPDOD010000050">
    <property type="protein sequence ID" value="MDA0165635.1"/>
    <property type="molecule type" value="Genomic_DNA"/>
</dbReference>
<accession>A0A9X3N258</accession>
<dbReference type="InterPro" id="IPR014044">
    <property type="entry name" value="CAP_dom"/>
</dbReference>
<feature type="signal peptide" evidence="1">
    <location>
        <begin position="1"/>
        <end position="31"/>
    </location>
</feature>
<dbReference type="PANTHER" id="PTHR31157:SF1">
    <property type="entry name" value="SCP DOMAIN-CONTAINING PROTEIN"/>
    <property type="match status" value="1"/>
</dbReference>
<dbReference type="PANTHER" id="PTHR31157">
    <property type="entry name" value="SCP DOMAIN-CONTAINING PROTEIN"/>
    <property type="match status" value="1"/>
</dbReference>
<keyword evidence="1" id="KW-0732">Signal</keyword>